<evidence type="ECO:0000313" key="2">
    <source>
        <dbReference type="EMBL" id="GGO15687.1"/>
    </source>
</evidence>
<dbReference type="CDD" id="cd06170">
    <property type="entry name" value="LuxR_C_like"/>
    <property type="match status" value="1"/>
</dbReference>
<dbReference type="InterPro" id="IPR036388">
    <property type="entry name" value="WH-like_DNA-bd_sf"/>
</dbReference>
<dbReference type="InterPro" id="IPR016032">
    <property type="entry name" value="Sig_transdc_resp-reg_C-effctor"/>
</dbReference>
<organism evidence="2 3">
    <name type="scientific">Microbispora bryophytorum</name>
    <dbReference type="NCBI Taxonomy" id="1460882"/>
    <lineage>
        <taxon>Bacteria</taxon>
        <taxon>Bacillati</taxon>
        <taxon>Actinomycetota</taxon>
        <taxon>Actinomycetes</taxon>
        <taxon>Streptosporangiales</taxon>
        <taxon>Streptosporangiaceae</taxon>
        <taxon>Microbispora</taxon>
    </lineage>
</organism>
<dbReference type="PANTHER" id="PTHR34293:SF1">
    <property type="entry name" value="HTH-TYPE TRANSCRIPTIONAL REGULATOR TRMBL2"/>
    <property type="match status" value="1"/>
</dbReference>
<protein>
    <recommendedName>
        <fullName evidence="1">HTH luxR-type domain-containing protein</fullName>
    </recommendedName>
</protein>
<dbReference type="SUPFAM" id="SSF46894">
    <property type="entry name" value="C-terminal effector domain of the bipartite response regulators"/>
    <property type="match status" value="1"/>
</dbReference>
<comment type="caution">
    <text evidence="2">The sequence shown here is derived from an EMBL/GenBank/DDBJ whole genome shotgun (WGS) entry which is preliminary data.</text>
</comment>
<reference evidence="2" key="1">
    <citation type="journal article" date="2014" name="Int. J. Syst. Evol. Microbiol.">
        <title>Complete genome sequence of Corynebacterium casei LMG S-19264T (=DSM 44701T), isolated from a smear-ripened cheese.</title>
        <authorList>
            <consortium name="US DOE Joint Genome Institute (JGI-PGF)"/>
            <person name="Walter F."/>
            <person name="Albersmeier A."/>
            <person name="Kalinowski J."/>
            <person name="Ruckert C."/>
        </authorList>
    </citation>
    <scope>NUCLEOTIDE SEQUENCE</scope>
    <source>
        <strain evidence="2">CGMCC 4.7138</strain>
    </source>
</reference>
<reference evidence="2" key="2">
    <citation type="submission" date="2020-09" db="EMBL/GenBank/DDBJ databases">
        <authorList>
            <person name="Sun Q."/>
            <person name="Zhou Y."/>
        </authorList>
    </citation>
    <scope>NUCLEOTIDE SEQUENCE</scope>
    <source>
        <strain evidence="2">CGMCC 4.7138</strain>
    </source>
</reference>
<proteinExistence type="predicted"/>
<gene>
    <name evidence="2" type="ORF">GCM10011574_37450</name>
</gene>
<dbReference type="EMBL" id="BMMN01000006">
    <property type="protein sequence ID" value="GGO15687.1"/>
    <property type="molecule type" value="Genomic_DNA"/>
</dbReference>
<dbReference type="PANTHER" id="PTHR34293">
    <property type="entry name" value="HTH-TYPE TRANSCRIPTIONAL REGULATOR TRMBL2"/>
    <property type="match status" value="1"/>
</dbReference>
<sequence>MLIRRHCRNSVLQGFGLDAISESVYLTVLAEPDSTVADLGLRLDLNEDDVRAALDCLQGLSLLRPSRESPGALCPVSPEIALEALVKHQEAELVRQQNQIAESRAVIAVLAAEYAITRHASGDVLERLADIDAVRERSVQLARDARHEFLSLMPIGAQSAESMTASRSADRQMLERGVDVRALCLDTIDRDPATSGYARRLTRLGARVRTVPVLPIRMIIVDREVAMVPVDSEHTALGAVLVRGAGMVVAMRTLFDLLWERGRDFGAPRARDRHGLTGQERELLRFLYEGHTDEVVARKLGISTRTCRRITADLMNRLGARSRFQAGAQAAERGWFHYPVPETDVCVDAPSS</sequence>
<dbReference type="Proteomes" id="UP000653480">
    <property type="component" value="Unassembled WGS sequence"/>
</dbReference>
<evidence type="ECO:0000259" key="1">
    <source>
        <dbReference type="PROSITE" id="PS50043"/>
    </source>
</evidence>
<keyword evidence="3" id="KW-1185">Reference proteome</keyword>
<dbReference type="PRINTS" id="PR00038">
    <property type="entry name" value="HTHLUXR"/>
</dbReference>
<dbReference type="Pfam" id="PF00196">
    <property type="entry name" value="GerE"/>
    <property type="match status" value="1"/>
</dbReference>
<dbReference type="Gene3D" id="1.10.10.10">
    <property type="entry name" value="Winged helix-like DNA-binding domain superfamily/Winged helix DNA-binding domain"/>
    <property type="match status" value="2"/>
</dbReference>
<dbReference type="GO" id="GO:0006355">
    <property type="term" value="P:regulation of DNA-templated transcription"/>
    <property type="evidence" value="ECO:0007669"/>
    <property type="project" value="InterPro"/>
</dbReference>
<dbReference type="InterPro" id="IPR000792">
    <property type="entry name" value="Tscrpt_reg_LuxR_C"/>
</dbReference>
<dbReference type="AlphaFoldDB" id="A0A8H9GZV3"/>
<feature type="domain" description="HTH luxR-type" evidence="1">
    <location>
        <begin position="269"/>
        <end position="334"/>
    </location>
</feature>
<evidence type="ECO:0000313" key="3">
    <source>
        <dbReference type="Proteomes" id="UP000653480"/>
    </source>
</evidence>
<dbReference type="GO" id="GO:0003677">
    <property type="term" value="F:DNA binding"/>
    <property type="evidence" value="ECO:0007669"/>
    <property type="project" value="InterPro"/>
</dbReference>
<dbReference type="SMART" id="SM00421">
    <property type="entry name" value="HTH_LUXR"/>
    <property type="match status" value="1"/>
</dbReference>
<dbReference type="InterPro" id="IPR051797">
    <property type="entry name" value="TrmB-like"/>
</dbReference>
<dbReference type="PROSITE" id="PS50043">
    <property type="entry name" value="HTH_LUXR_2"/>
    <property type="match status" value="1"/>
</dbReference>
<name>A0A8H9GZV3_9ACTN</name>
<accession>A0A8H9GZV3</accession>